<dbReference type="PANTHER" id="PTHR35788:SF1">
    <property type="entry name" value="EXPORTED PROTEIN"/>
    <property type="match status" value="1"/>
</dbReference>
<organism evidence="1 2">
    <name type="scientific">Parachitinimonas caeni</name>
    <dbReference type="NCBI Taxonomy" id="3031301"/>
    <lineage>
        <taxon>Bacteria</taxon>
        <taxon>Pseudomonadati</taxon>
        <taxon>Pseudomonadota</taxon>
        <taxon>Betaproteobacteria</taxon>
        <taxon>Neisseriales</taxon>
        <taxon>Chitinibacteraceae</taxon>
        <taxon>Parachitinimonas</taxon>
    </lineage>
</organism>
<proteinExistence type="predicted"/>
<protein>
    <submittedName>
        <fullName evidence="1">VanW family protein</fullName>
    </submittedName>
</protein>
<gene>
    <name evidence="1" type="ORF">PZA18_10190</name>
</gene>
<accession>A0ABT7DZ45</accession>
<evidence type="ECO:0000313" key="1">
    <source>
        <dbReference type="EMBL" id="MDK2124420.1"/>
    </source>
</evidence>
<reference evidence="1" key="1">
    <citation type="submission" date="2023-03" db="EMBL/GenBank/DDBJ databases">
        <title>Chitinimonas shenzhenensis gen. nov., sp. nov., a novel member of family Burkholderiaceae isolated from activated sludge collected in Shen Zhen, China.</title>
        <authorList>
            <person name="Wang X."/>
        </authorList>
    </citation>
    <scope>NUCLEOTIDE SEQUENCE</scope>
    <source>
        <strain evidence="1">DQS-5</strain>
    </source>
</reference>
<sequence>MTWRNLVRRMLPLALRQNVAQWRRQVRDYPLGAQLMPRHAVNLPDSWQLLAEIRQPVMPSTLLENKLINLRLGANKLNLALIEPHAICSFWRHVGRPVAQNGFMVGRNLVEGELTRQVGGGLCQLSSILYHLGLRSGLEVVERHAHSIDIYQEHERFTTLGADATVVWGYKDLRLCNPHPLAILLEFEVHSDALVGRSWINMPLRPCEVTFEREQLGPEQVRVHTLVDGRTLAQTLYKQRPGLALPTARQSS</sequence>
<name>A0ABT7DZ45_9NEIS</name>
<dbReference type="RefSeq" id="WP_284100733.1">
    <property type="nucleotide sequence ID" value="NZ_JARRAF010000010.1"/>
</dbReference>
<dbReference type="InterPro" id="IPR052913">
    <property type="entry name" value="Glycopeptide_resist_protein"/>
</dbReference>
<dbReference type="Proteomes" id="UP001172778">
    <property type="component" value="Unassembled WGS sequence"/>
</dbReference>
<dbReference type="InterPro" id="IPR007391">
    <property type="entry name" value="Vancomycin_resist_VanW"/>
</dbReference>
<evidence type="ECO:0000313" key="2">
    <source>
        <dbReference type="Proteomes" id="UP001172778"/>
    </source>
</evidence>
<dbReference type="EMBL" id="JARRAF010000010">
    <property type="protein sequence ID" value="MDK2124420.1"/>
    <property type="molecule type" value="Genomic_DNA"/>
</dbReference>
<dbReference type="Pfam" id="PF04294">
    <property type="entry name" value="VanW"/>
    <property type="match status" value="1"/>
</dbReference>
<comment type="caution">
    <text evidence="1">The sequence shown here is derived from an EMBL/GenBank/DDBJ whole genome shotgun (WGS) entry which is preliminary data.</text>
</comment>
<keyword evidence="2" id="KW-1185">Reference proteome</keyword>
<dbReference type="PANTHER" id="PTHR35788">
    <property type="entry name" value="EXPORTED PROTEIN-RELATED"/>
    <property type="match status" value="1"/>
</dbReference>